<reference evidence="2 3" key="1">
    <citation type="submission" date="2020-08" db="EMBL/GenBank/DDBJ databases">
        <title>A Genomic Blueprint of the Chicken Gut Microbiome.</title>
        <authorList>
            <person name="Gilroy R."/>
            <person name="Ravi A."/>
            <person name="Getino M."/>
            <person name="Pursley I."/>
            <person name="Horton D.L."/>
            <person name="Alikhan N.-F."/>
            <person name="Baker D."/>
            <person name="Gharbi K."/>
            <person name="Hall N."/>
            <person name="Watson M."/>
            <person name="Adriaenssens E.M."/>
            <person name="Foster-Nyarko E."/>
            <person name="Jarju S."/>
            <person name="Secka A."/>
            <person name="Antonio M."/>
            <person name="Oren A."/>
            <person name="Chaudhuri R."/>
            <person name="La Ragione R.M."/>
            <person name="Hildebrand F."/>
            <person name="Pallen M.J."/>
        </authorList>
    </citation>
    <scope>NUCLEOTIDE SEQUENCE [LARGE SCALE GENOMIC DNA]</scope>
    <source>
        <strain evidence="2 3">Sa3CUN1</strain>
    </source>
</reference>
<keyword evidence="1" id="KW-0472">Membrane</keyword>
<sequence length="36" mass="3994">MENLLSLSIEVIILIFSFLTLSNVILKLSLVSTTPM</sequence>
<feature type="transmembrane region" description="Helical" evidence="1">
    <location>
        <begin position="6"/>
        <end position="26"/>
    </location>
</feature>
<accession>A0ABR8Q7X4</accession>
<evidence type="ECO:0000256" key="1">
    <source>
        <dbReference type="SAM" id="Phobius"/>
    </source>
</evidence>
<keyword evidence="3" id="KW-1185">Reference proteome</keyword>
<dbReference type="Proteomes" id="UP000640335">
    <property type="component" value="Unassembled WGS sequence"/>
</dbReference>
<evidence type="ECO:0000313" key="2">
    <source>
        <dbReference type="EMBL" id="MBD7916534.1"/>
    </source>
</evidence>
<dbReference type="EMBL" id="JACSQZ010000095">
    <property type="protein sequence ID" value="MBD7916534.1"/>
    <property type="molecule type" value="Genomic_DNA"/>
</dbReference>
<keyword evidence="1" id="KW-0812">Transmembrane</keyword>
<evidence type="ECO:0000313" key="3">
    <source>
        <dbReference type="Proteomes" id="UP000640335"/>
    </source>
</evidence>
<proteinExistence type="predicted"/>
<organism evidence="2 3">
    <name type="scientific">Clostridium gallinarum</name>
    <dbReference type="NCBI Taxonomy" id="2762246"/>
    <lineage>
        <taxon>Bacteria</taxon>
        <taxon>Bacillati</taxon>
        <taxon>Bacillota</taxon>
        <taxon>Clostridia</taxon>
        <taxon>Eubacteriales</taxon>
        <taxon>Clostridiaceae</taxon>
        <taxon>Clostridium</taxon>
    </lineage>
</organism>
<comment type="caution">
    <text evidence="2">The sequence shown here is derived from an EMBL/GenBank/DDBJ whole genome shotgun (WGS) entry which is preliminary data.</text>
</comment>
<gene>
    <name evidence="2" type="ORF">H9660_15480</name>
</gene>
<keyword evidence="1" id="KW-1133">Transmembrane helix</keyword>
<name>A0ABR8Q7X4_9CLOT</name>
<protein>
    <submittedName>
        <fullName evidence="2">Uncharacterized protein</fullName>
    </submittedName>
</protein>